<feature type="region of interest" description="Disordered" evidence="1">
    <location>
        <begin position="1"/>
        <end position="105"/>
    </location>
</feature>
<organism evidence="2 3">
    <name type="scientific">Schizophyllum amplum</name>
    <dbReference type="NCBI Taxonomy" id="97359"/>
    <lineage>
        <taxon>Eukaryota</taxon>
        <taxon>Fungi</taxon>
        <taxon>Dikarya</taxon>
        <taxon>Basidiomycota</taxon>
        <taxon>Agaricomycotina</taxon>
        <taxon>Agaricomycetes</taxon>
        <taxon>Agaricomycetidae</taxon>
        <taxon>Agaricales</taxon>
        <taxon>Schizophyllaceae</taxon>
        <taxon>Schizophyllum</taxon>
    </lineage>
</organism>
<comment type="caution">
    <text evidence="2">The sequence shown here is derived from an EMBL/GenBank/DDBJ whole genome shotgun (WGS) entry which is preliminary data.</text>
</comment>
<gene>
    <name evidence="2" type="ORF">BD626DRAFT_253122</name>
</gene>
<feature type="compositionally biased region" description="Low complexity" evidence="1">
    <location>
        <begin position="18"/>
        <end position="47"/>
    </location>
</feature>
<accession>A0A550CI53</accession>
<evidence type="ECO:0000313" key="2">
    <source>
        <dbReference type="EMBL" id="TRM64475.1"/>
    </source>
</evidence>
<feature type="compositionally biased region" description="Acidic residues" evidence="1">
    <location>
        <begin position="619"/>
        <end position="629"/>
    </location>
</feature>
<name>A0A550CI53_9AGAR</name>
<protein>
    <submittedName>
        <fullName evidence="2">Uncharacterized protein</fullName>
    </submittedName>
</protein>
<evidence type="ECO:0000313" key="3">
    <source>
        <dbReference type="Proteomes" id="UP000320762"/>
    </source>
</evidence>
<feature type="compositionally biased region" description="Pro residues" evidence="1">
    <location>
        <begin position="761"/>
        <end position="773"/>
    </location>
</feature>
<evidence type="ECO:0000256" key="1">
    <source>
        <dbReference type="SAM" id="MobiDB-lite"/>
    </source>
</evidence>
<feature type="compositionally biased region" description="Low complexity" evidence="1">
    <location>
        <begin position="54"/>
        <end position="63"/>
    </location>
</feature>
<sequence length="817" mass="86821">MADTGHRQSPRFRSSSNSDPSLATAAAAPRSRASTAPSPAEAPANAAPRRRRAPAPSQLSLPPSNVPIPLPTSAEDPGSLPEVRLDSPLTPLPASPSSSVTSDDMPHIELAPGITLHGTGRLPTIENIPVTWVSLANPSTCSRVVGKFRSYGNSQNLADGAFMSSIVTAFESEKMRADIRQTAARRSLVHDDLTYAQLETVLKDTFIRGGAEGFLESFRTASRLPDESPHDFMDRIDGMNFDLDESHRISQAEIISRVGISFPHEFSSFCSRTYEFSALTTWVVPPAVAGDPASSLAHDASVGRFKDTVDKAWSAFAAGRADVGSMIDAALLQRGLDKRGADDRKRALSTASHYAQLPEAKRATSGFASNAAVAPAQAPRHLPSLHRSRATVNAVSFAGNGVQSFIPRRDLGGHIETLKREHGCFGCLTLQAPHGGRGCDATVEERNAIPRYQLDSPGVVDVINDLVARGILGPGKPLKLRELEAHVDQAFAAGPPSVPRSSAAATAPNNIPVRVNAVPAYSHVSPDSSYEDAHAPVGVNMIHYSPAAMATMYAGTGLPGRVAHVANVRSATSRTAMGPPPLPNLGWRGGPPAAALPPVDTSGPPISRGRRVEASFAGSDEDCGYDDDYISQPAPPRRSATHDGHVVRLPRSRSTHRSPSRSRSHARSDSRPRRSLSRDQEYDRHRRSPSVYEDARSYRSDARRDSRGHGDLSSRDSPAPARRPASVTAADSPPCRSPARAPFVQSPGSPLTPVSGDSSPRLPPRTPPSPSPAPRVRTARTEVSEVSPARTRSRARSEGRGARSSGLASAVQEGGPA</sequence>
<feature type="compositionally biased region" description="Basic and acidic residues" evidence="1">
    <location>
        <begin position="666"/>
        <end position="684"/>
    </location>
</feature>
<reference evidence="2 3" key="1">
    <citation type="journal article" date="2019" name="New Phytol.">
        <title>Comparative genomics reveals unique wood-decay strategies and fruiting body development in the Schizophyllaceae.</title>
        <authorList>
            <person name="Almasi E."/>
            <person name="Sahu N."/>
            <person name="Krizsan K."/>
            <person name="Balint B."/>
            <person name="Kovacs G.M."/>
            <person name="Kiss B."/>
            <person name="Cseklye J."/>
            <person name="Drula E."/>
            <person name="Henrissat B."/>
            <person name="Nagy I."/>
            <person name="Chovatia M."/>
            <person name="Adam C."/>
            <person name="LaButti K."/>
            <person name="Lipzen A."/>
            <person name="Riley R."/>
            <person name="Grigoriev I.V."/>
            <person name="Nagy L.G."/>
        </authorList>
    </citation>
    <scope>NUCLEOTIDE SEQUENCE [LARGE SCALE GENOMIC DNA]</scope>
    <source>
        <strain evidence="2 3">NL-1724</strain>
    </source>
</reference>
<dbReference type="STRING" id="97359.A0A550CI53"/>
<keyword evidence="3" id="KW-1185">Reference proteome</keyword>
<dbReference type="Proteomes" id="UP000320762">
    <property type="component" value="Unassembled WGS sequence"/>
</dbReference>
<proteinExistence type="predicted"/>
<feature type="compositionally biased region" description="Basic residues" evidence="1">
    <location>
        <begin position="648"/>
        <end position="665"/>
    </location>
</feature>
<feature type="compositionally biased region" description="Basic and acidic residues" evidence="1">
    <location>
        <begin position="693"/>
        <end position="714"/>
    </location>
</feature>
<dbReference type="EMBL" id="VDMD01000007">
    <property type="protein sequence ID" value="TRM64475.1"/>
    <property type="molecule type" value="Genomic_DNA"/>
</dbReference>
<dbReference type="AlphaFoldDB" id="A0A550CI53"/>
<feature type="region of interest" description="Disordered" evidence="1">
    <location>
        <begin position="571"/>
        <end position="817"/>
    </location>
</feature>